<dbReference type="CDD" id="cd00293">
    <property type="entry name" value="USP-like"/>
    <property type="match status" value="1"/>
</dbReference>
<evidence type="ECO:0000313" key="3">
    <source>
        <dbReference type="EMBL" id="VAW87334.1"/>
    </source>
</evidence>
<feature type="domain" description="UspA" evidence="2">
    <location>
        <begin position="8"/>
        <end position="148"/>
    </location>
</feature>
<dbReference type="SUPFAM" id="SSF52402">
    <property type="entry name" value="Adenine nucleotide alpha hydrolases-like"/>
    <property type="match status" value="1"/>
</dbReference>
<dbReference type="InterPro" id="IPR006015">
    <property type="entry name" value="Universal_stress_UspA"/>
</dbReference>
<evidence type="ECO:0000256" key="1">
    <source>
        <dbReference type="ARBA" id="ARBA00008791"/>
    </source>
</evidence>
<organism evidence="3">
    <name type="scientific">hydrothermal vent metagenome</name>
    <dbReference type="NCBI Taxonomy" id="652676"/>
    <lineage>
        <taxon>unclassified sequences</taxon>
        <taxon>metagenomes</taxon>
        <taxon>ecological metagenomes</taxon>
    </lineage>
</organism>
<accession>A0A3B1A0S2</accession>
<dbReference type="AlphaFoldDB" id="A0A3B1A0S2"/>
<gene>
    <name evidence="3" type="ORF">MNBD_GAMMA17-1580</name>
</gene>
<dbReference type="InterPro" id="IPR014729">
    <property type="entry name" value="Rossmann-like_a/b/a_fold"/>
</dbReference>
<evidence type="ECO:0000259" key="2">
    <source>
        <dbReference type="Pfam" id="PF00582"/>
    </source>
</evidence>
<dbReference type="Gene3D" id="3.40.50.620">
    <property type="entry name" value="HUPs"/>
    <property type="match status" value="1"/>
</dbReference>
<dbReference type="PANTHER" id="PTHR46268">
    <property type="entry name" value="STRESS RESPONSE PROTEIN NHAX"/>
    <property type="match status" value="1"/>
</dbReference>
<name>A0A3B1A0S2_9ZZZZ</name>
<dbReference type="PANTHER" id="PTHR46268:SF6">
    <property type="entry name" value="UNIVERSAL STRESS PROTEIN UP12"/>
    <property type="match status" value="1"/>
</dbReference>
<dbReference type="PRINTS" id="PR01438">
    <property type="entry name" value="UNVRSLSTRESS"/>
</dbReference>
<sequence>MTTNIPNYQQIVVAVDFSESSKIVAARALDIAQKNGAEITLLHAVEYLSPLAFGDELVPSPDWLLVEEDLIKQGEKSLQTFATEMGLGDAALLVPSGSPSHEITTVATEKSADLIVVGTHGRRGLQRLLGSTANSVINHAACDVLTVRLPH</sequence>
<proteinExistence type="inferred from homology"/>
<dbReference type="Pfam" id="PF00582">
    <property type="entry name" value="Usp"/>
    <property type="match status" value="1"/>
</dbReference>
<dbReference type="EMBL" id="UOFQ01000063">
    <property type="protein sequence ID" value="VAW87334.1"/>
    <property type="molecule type" value="Genomic_DNA"/>
</dbReference>
<dbReference type="InterPro" id="IPR006016">
    <property type="entry name" value="UspA"/>
</dbReference>
<dbReference type="PIRSF" id="PIRSF006276">
    <property type="entry name" value="UspA"/>
    <property type="match status" value="1"/>
</dbReference>
<reference evidence="3" key="1">
    <citation type="submission" date="2018-06" db="EMBL/GenBank/DDBJ databases">
        <authorList>
            <person name="Zhirakovskaya E."/>
        </authorList>
    </citation>
    <scope>NUCLEOTIDE SEQUENCE</scope>
</reference>
<comment type="similarity">
    <text evidence="1">Belongs to the universal stress protein A family.</text>
</comment>
<protein>
    <submittedName>
        <fullName evidence="3">Universal stress protein family</fullName>
    </submittedName>
</protein>